<organism evidence="2">
    <name type="scientific">marine metagenome</name>
    <dbReference type="NCBI Taxonomy" id="408172"/>
    <lineage>
        <taxon>unclassified sequences</taxon>
        <taxon>metagenomes</taxon>
        <taxon>ecological metagenomes</taxon>
    </lineage>
</organism>
<dbReference type="Pfam" id="PF01695">
    <property type="entry name" value="IstB_IS21"/>
    <property type="match status" value="1"/>
</dbReference>
<dbReference type="EMBL" id="UINC01003586">
    <property type="protein sequence ID" value="SVA07592.1"/>
    <property type="molecule type" value="Genomic_DNA"/>
</dbReference>
<name>A0A381SU93_9ZZZZ</name>
<dbReference type="SMART" id="SM00382">
    <property type="entry name" value="AAA"/>
    <property type="match status" value="1"/>
</dbReference>
<proteinExistence type="predicted"/>
<feature type="domain" description="AAA+ ATPase" evidence="1">
    <location>
        <begin position="102"/>
        <end position="231"/>
    </location>
</feature>
<sequence length="312" mass="35410">MCGLGNCGSWLWFTVISSVVNKTMSCEHCGGTGWKPIEDDGTHHVVRCECWRDALADKLLRDARIPPRYQGCNLGGFVTYPNEKLQKAVTRSRAFAEKFPVVDRGLFFIGPPGIGKTHLAVAILKHVVQKCGARALFFDTRELLRMIRSTYNPVVRTTETDVLRPVIEAELLVLDDLGSEKTSEWVDETLNLIVNTRYNDRRPTIFTSNYEDHPEQEDERLDQALIERVGFRMHSRLHEMCEFLEFSGADYRFWDSEHGPATSDDLLLLWKRRGASVLPTRVTRRRAGGQLKARLRDGKADLKWSGGKAGTS</sequence>
<reference evidence="2" key="1">
    <citation type="submission" date="2018-05" db="EMBL/GenBank/DDBJ databases">
        <authorList>
            <person name="Lanie J.A."/>
            <person name="Ng W.-L."/>
            <person name="Kazmierczak K.M."/>
            <person name="Andrzejewski T.M."/>
            <person name="Davidsen T.M."/>
            <person name="Wayne K.J."/>
            <person name="Tettelin H."/>
            <person name="Glass J.I."/>
            <person name="Rusch D."/>
            <person name="Podicherti R."/>
            <person name="Tsui H.-C.T."/>
            <person name="Winkler M.E."/>
        </authorList>
    </citation>
    <scope>NUCLEOTIDE SEQUENCE</scope>
</reference>
<dbReference type="InterPro" id="IPR027417">
    <property type="entry name" value="P-loop_NTPase"/>
</dbReference>
<protein>
    <recommendedName>
        <fullName evidence="1">AAA+ ATPase domain-containing protein</fullName>
    </recommendedName>
</protein>
<dbReference type="GO" id="GO:0006260">
    <property type="term" value="P:DNA replication"/>
    <property type="evidence" value="ECO:0007669"/>
    <property type="project" value="TreeGrafter"/>
</dbReference>
<dbReference type="PANTHER" id="PTHR30050">
    <property type="entry name" value="CHROMOSOMAL REPLICATION INITIATOR PROTEIN DNAA"/>
    <property type="match status" value="1"/>
</dbReference>
<dbReference type="PANTHER" id="PTHR30050:SF4">
    <property type="entry name" value="ATP-BINDING PROTEIN RV3427C IN INSERTION SEQUENCE-RELATED"/>
    <property type="match status" value="1"/>
</dbReference>
<accession>A0A381SU93</accession>
<dbReference type="Gene3D" id="3.40.50.300">
    <property type="entry name" value="P-loop containing nucleotide triphosphate hydrolases"/>
    <property type="match status" value="1"/>
</dbReference>
<dbReference type="InterPro" id="IPR003593">
    <property type="entry name" value="AAA+_ATPase"/>
</dbReference>
<gene>
    <name evidence="2" type="ORF">METZ01_LOCUS60446</name>
</gene>
<dbReference type="InterPro" id="IPR002611">
    <property type="entry name" value="IstB_ATP-bd"/>
</dbReference>
<evidence type="ECO:0000313" key="2">
    <source>
        <dbReference type="EMBL" id="SVA07592.1"/>
    </source>
</evidence>
<dbReference type="CDD" id="cd00009">
    <property type="entry name" value="AAA"/>
    <property type="match status" value="1"/>
</dbReference>
<dbReference type="GO" id="GO:0005524">
    <property type="term" value="F:ATP binding"/>
    <property type="evidence" value="ECO:0007669"/>
    <property type="project" value="InterPro"/>
</dbReference>
<dbReference type="AlphaFoldDB" id="A0A381SU93"/>
<dbReference type="SUPFAM" id="SSF52540">
    <property type="entry name" value="P-loop containing nucleoside triphosphate hydrolases"/>
    <property type="match status" value="1"/>
</dbReference>
<evidence type="ECO:0000259" key="1">
    <source>
        <dbReference type="SMART" id="SM00382"/>
    </source>
</evidence>